<evidence type="ECO:0000259" key="1">
    <source>
        <dbReference type="Pfam" id="PF01050"/>
    </source>
</evidence>
<name>A0ABX3A0D4_9GAMM</name>
<accession>A0ABX3A0D4</accession>
<dbReference type="PANTHER" id="PTHR46390">
    <property type="entry name" value="MANNOSE-1-PHOSPHATE GUANYLYLTRANSFERASE"/>
    <property type="match status" value="1"/>
</dbReference>
<dbReference type="CDD" id="cd02213">
    <property type="entry name" value="cupin_PMI_typeII_C"/>
    <property type="match status" value="1"/>
</dbReference>
<organism evidence="2 3">
    <name type="scientific">Piscirickettsia litoralis</name>
    <dbReference type="NCBI Taxonomy" id="1891921"/>
    <lineage>
        <taxon>Bacteria</taxon>
        <taxon>Pseudomonadati</taxon>
        <taxon>Pseudomonadota</taxon>
        <taxon>Gammaproteobacteria</taxon>
        <taxon>Thiotrichales</taxon>
        <taxon>Piscirickettsiaceae</taxon>
        <taxon>Piscirickettsia</taxon>
    </lineage>
</organism>
<evidence type="ECO:0000313" key="2">
    <source>
        <dbReference type="EMBL" id="ODN42319.1"/>
    </source>
</evidence>
<protein>
    <submittedName>
        <fullName evidence="2">Mannose-6-phosphate isomerase</fullName>
    </submittedName>
</protein>
<dbReference type="InterPro" id="IPR051161">
    <property type="entry name" value="Mannose-6P_isomerase_type2"/>
</dbReference>
<dbReference type="PANTHER" id="PTHR46390:SF1">
    <property type="entry name" value="MANNOSE-1-PHOSPHATE GUANYLYLTRANSFERASE"/>
    <property type="match status" value="1"/>
</dbReference>
<dbReference type="InterPro" id="IPR014710">
    <property type="entry name" value="RmlC-like_jellyroll"/>
</dbReference>
<dbReference type="SUPFAM" id="SSF51182">
    <property type="entry name" value="RmlC-like cupins"/>
    <property type="match status" value="1"/>
</dbReference>
<dbReference type="RefSeq" id="WP_069312116.1">
    <property type="nucleotide sequence ID" value="NZ_MDTU01000001.1"/>
</dbReference>
<dbReference type="InterPro" id="IPR011051">
    <property type="entry name" value="RmlC_Cupin_sf"/>
</dbReference>
<dbReference type="GO" id="GO:0016853">
    <property type="term" value="F:isomerase activity"/>
    <property type="evidence" value="ECO:0007669"/>
    <property type="project" value="UniProtKB-KW"/>
</dbReference>
<dbReference type="Gene3D" id="2.60.120.10">
    <property type="entry name" value="Jelly Rolls"/>
    <property type="match status" value="1"/>
</dbReference>
<dbReference type="Proteomes" id="UP000094329">
    <property type="component" value="Unassembled WGS sequence"/>
</dbReference>
<comment type="caution">
    <text evidence="2">The sequence shown here is derived from an EMBL/GenBank/DDBJ whole genome shotgun (WGS) entry which is preliminary data.</text>
</comment>
<dbReference type="Pfam" id="PF01050">
    <property type="entry name" value="MannoseP_isomer"/>
    <property type="match status" value="1"/>
</dbReference>
<gene>
    <name evidence="2" type="ORF">BGC07_04440</name>
</gene>
<keyword evidence="3" id="KW-1185">Reference proteome</keyword>
<keyword evidence="2" id="KW-0413">Isomerase</keyword>
<feature type="domain" description="Mannose-6-phosphate isomerase type II C-terminal" evidence="1">
    <location>
        <begin position="7"/>
        <end position="110"/>
    </location>
</feature>
<dbReference type="InterPro" id="IPR001538">
    <property type="entry name" value="Man6P_isomerase-2_C"/>
</dbReference>
<reference evidence="2 3" key="1">
    <citation type="submission" date="2016-08" db="EMBL/GenBank/DDBJ databases">
        <title>Draft genome sequence of Candidatus Piscirickettsia litoralis, from seawater.</title>
        <authorList>
            <person name="Wan X."/>
            <person name="Lee A.J."/>
            <person name="Hou S."/>
            <person name="Donachie S.P."/>
        </authorList>
    </citation>
    <scope>NUCLEOTIDE SEQUENCE [LARGE SCALE GENOMIC DNA]</scope>
    <source>
        <strain evidence="2 3">Y2</strain>
    </source>
</reference>
<evidence type="ECO:0000313" key="3">
    <source>
        <dbReference type="Proteomes" id="UP000094329"/>
    </source>
</evidence>
<sequence length="115" mass="13449">MGVTREERPWGFYESLRMADNYQIKRIVVKPGAELSLQLHHKRAEHWVVVAGVADVTRDDQIIRLERDGHIYLPVECKHRIKNVGETDVEFIEVQVGDYLGEDDIVRFEDRYGRA</sequence>
<dbReference type="EMBL" id="MDTU01000001">
    <property type="protein sequence ID" value="ODN42319.1"/>
    <property type="molecule type" value="Genomic_DNA"/>
</dbReference>
<proteinExistence type="predicted"/>